<reference evidence="1" key="1">
    <citation type="journal article" date="2010" name="Science">
        <title>Plasticity of animal genome architecture unmasked by rapid evolution of a pelagic tunicate.</title>
        <authorList>
            <person name="Denoeud F."/>
            <person name="Henriet S."/>
            <person name="Mungpakdee S."/>
            <person name="Aury J.M."/>
            <person name="Da Silva C."/>
            <person name="Brinkmann H."/>
            <person name="Mikhaleva J."/>
            <person name="Olsen L.C."/>
            <person name="Jubin C."/>
            <person name="Canestro C."/>
            <person name="Bouquet J.M."/>
            <person name="Danks G."/>
            <person name="Poulain J."/>
            <person name="Campsteijn C."/>
            <person name="Adamski M."/>
            <person name="Cross I."/>
            <person name="Yadetie F."/>
            <person name="Muffato M."/>
            <person name="Louis A."/>
            <person name="Butcher S."/>
            <person name="Tsagkogeorga G."/>
            <person name="Konrad A."/>
            <person name="Singh S."/>
            <person name="Jensen M.F."/>
            <person name="Cong E.H."/>
            <person name="Eikeseth-Otteraa H."/>
            <person name="Noel B."/>
            <person name="Anthouard V."/>
            <person name="Porcel B.M."/>
            <person name="Kachouri-Lafond R."/>
            <person name="Nishino A."/>
            <person name="Ugolini M."/>
            <person name="Chourrout P."/>
            <person name="Nishida H."/>
            <person name="Aasland R."/>
            <person name="Huzurbazar S."/>
            <person name="Westhof E."/>
            <person name="Delsuc F."/>
            <person name="Lehrach H."/>
            <person name="Reinhardt R."/>
            <person name="Weissenbach J."/>
            <person name="Roy S.W."/>
            <person name="Artiguenave F."/>
            <person name="Postlethwait J.H."/>
            <person name="Manak J.R."/>
            <person name="Thompson E.M."/>
            <person name="Jaillon O."/>
            <person name="Du Pasquier L."/>
            <person name="Boudinot P."/>
            <person name="Liberles D.A."/>
            <person name="Volff J.N."/>
            <person name="Philippe H."/>
            <person name="Lenhard B."/>
            <person name="Roest Crollius H."/>
            <person name="Wincker P."/>
            <person name="Chourrout D."/>
        </authorList>
    </citation>
    <scope>NUCLEOTIDE SEQUENCE [LARGE SCALE GENOMIC DNA]</scope>
</reference>
<sequence>MTPNGGLALTPLLHGSFAFPADSNSELFNAEFCQL</sequence>
<dbReference type="Proteomes" id="UP000011014">
    <property type="component" value="Unassembled WGS sequence"/>
</dbReference>
<gene>
    <name evidence="1" type="ORF">GSOID_T00019200001</name>
</gene>
<name>E4YT95_OIKDI</name>
<organism evidence="1">
    <name type="scientific">Oikopleura dioica</name>
    <name type="common">Tunicate</name>
    <dbReference type="NCBI Taxonomy" id="34765"/>
    <lineage>
        <taxon>Eukaryota</taxon>
        <taxon>Metazoa</taxon>
        <taxon>Chordata</taxon>
        <taxon>Tunicata</taxon>
        <taxon>Appendicularia</taxon>
        <taxon>Copelata</taxon>
        <taxon>Oikopleuridae</taxon>
        <taxon>Oikopleura</taxon>
    </lineage>
</organism>
<proteinExistence type="predicted"/>
<dbReference type="AlphaFoldDB" id="E4YT95"/>
<evidence type="ECO:0000313" key="1">
    <source>
        <dbReference type="EMBL" id="CBY38684.1"/>
    </source>
</evidence>
<protein>
    <submittedName>
        <fullName evidence="1">Uncharacterized protein</fullName>
    </submittedName>
</protein>
<dbReference type="EMBL" id="FN655295">
    <property type="protein sequence ID" value="CBY38684.1"/>
    <property type="molecule type" value="Genomic_DNA"/>
</dbReference>
<accession>E4YT95</accession>